<feature type="region of interest" description="Disordered" evidence="1">
    <location>
        <begin position="1"/>
        <end position="66"/>
    </location>
</feature>
<feature type="non-terminal residue" evidence="2">
    <location>
        <position position="1"/>
    </location>
</feature>
<accession>A0A846X7D6</accession>
<feature type="compositionally biased region" description="Pro residues" evidence="1">
    <location>
        <begin position="11"/>
        <end position="25"/>
    </location>
</feature>
<organism evidence="2 3">
    <name type="scientific">Tsukamurella spumae</name>
    <dbReference type="NCBI Taxonomy" id="44753"/>
    <lineage>
        <taxon>Bacteria</taxon>
        <taxon>Bacillati</taxon>
        <taxon>Actinomycetota</taxon>
        <taxon>Actinomycetes</taxon>
        <taxon>Mycobacteriales</taxon>
        <taxon>Tsukamurellaceae</taxon>
        <taxon>Tsukamurella</taxon>
    </lineage>
</organism>
<proteinExistence type="predicted"/>
<name>A0A846X7D6_9ACTN</name>
<keyword evidence="3" id="KW-1185">Reference proteome</keyword>
<dbReference type="EMBL" id="JAAXOQ010000056">
    <property type="protein sequence ID" value="NKY20993.1"/>
    <property type="molecule type" value="Genomic_DNA"/>
</dbReference>
<evidence type="ECO:0000313" key="2">
    <source>
        <dbReference type="EMBL" id="NKY20993.1"/>
    </source>
</evidence>
<evidence type="ECO:0000256" key="1">
    <source>
        <dbReference type="SAM" id="MobiDB-lite"/>
    </source>
</evidence>
<comment type="caution">
    <text evidence="2">The sequence shown here is derived from an EMBL/GenBank/DDBJ whole genome shotgun (WGS) entry which is preliminary data.</text>
</comment>
<dbReference type="AlphaFoldDB" id="A0A846X7D6"/>
<feature type="compositionally biased region" description="Basic residues" evidence="1">
    <location>
        <begin position="57"/>
        <end position="66"/>
    </location>
</feature>
<dbReference type="Proteomes" id="UP000582646">
    <property type="component" value="Unassembled WGS sequence"/>
</dbReference>
<gene>
    <name evidence="2" type="ORF">HF999_21820</name>
</gene>
<evidence type="ECO:0000313" key="3">
    <source>
        <dbReference type="Proteomes" id="UP000582646"/>
    </source>
</evidence>
<protein>
    <submittedName>
        <fullName evidence="2">Uncharacterized protein</fullName>
    </submittedName>
</protein>
<reference evidence="2 3" key="1">
    <citation type="submission" date="2020-04" db="EMBL/GenBank/DDBJ databases">
        <title>MicrobeNet Type strains.</title>
        <authorList>
            <person name="Nicholson A.C."/>
        </authorList>
    </citation>
    <scope>NUCLEOTIDE SEQUENCE [LARGE SCALE GENOMIC DNA]</scope>
    <source>
        <strain evidence="2 3">DSM 44113</strain>
    </source>
</reference>
<sequence length="66" mass="7193">RPIPHAAAGPTPRPPAPQPVPPPAPQREFAPQTGGRHALPEPDGMHHPVSPQADRVRARRHRLDED</sequence>
<feature type="compositionally biased region" description="Low complexity" evidence="1">
    <location>
        <begin position="1"/>
        <end position="10"/>
    </location>
</feature>